<organism evidence="4 5">
    <name type="scientific">Mycoplana ramosa</name>
    <name type="common">Mycoplana bullata</name>
    <dbReference type="NCBI Taxonomy" id="40837"/>
    <lineage>
        <taxon>Bacteria</taxon>
        <taxon>Pseudomonadati</taxon>
        <taxon>Pseudomonadota</taxon>
        <taxon>Alphaproteobacteria</taxon>
        <taxon>Hyphomicrobiales</taxon>
        <taxon>Rhizobiaceae</taxon>
        <taxon>Mycoplana</taxon>
    </lineage>
</organism>
<dbReference type="SUPFAM" id="SSF55073">
    <property type="entry name" value="Nucleotide cyclase"/>
    <property type="match status" value="1"/>
</dbReference>
<reference evidence="5" key="1">
    <citation type="journal article" date="2019" name="Int. J. Syst. Evol. Microbiol.">
        <title>The Global Catalogue of Microorganisms (GCM) 10K type strain sequencing project: providing services to taxonomists for standard genome sequencing and annotation.</title>
        <authorList>
            <consortium name="The Broad Institute Genomics Platform"/>
            <consortium name="The Broad Institute Genome Sequencing Center for Infectious Disease"/>
            <person name="Wu L."/>
            <person name="Ma J."/>
        </authorList>
    </citation>
    <scope>NUCLEOTIDE SEQUENCE [LARGE SCALE GENOMIC DNA]</scope>
    <source>
        <strain evidence="5">CCUG 55609</strain>
    </source>
</reference>
<dbReference type="PROSITE" id="PS50885">
    <property type="entry name" value="HAMP"/>
    <property type="match status" value="1"/>
</dbReference>
<dbReference type="SMART" id="SM00044">
    <property type="entry name" value="CYCc"/>
    <property type="match status" value="1"/>
</dbReference>
<comment type="caution">
    <text evidence="4">The sequence shown here is derived from an EMBL/GenBank/DDBJ whole genome shotgun (WGS) entry which is preliminary data.</text>
</comment>
<feature type="transmembrane region" description="Helical" evidence="1">
    <location>
        <begin position="320"/>
        <end position="342"/>
    </location>
</feature>
<dbReference type="RefSeq" id="WP_374834901.1">
    <property type="nucleotide sequence ID" value="NZ_JBHEEW010000001.1"/>
</dbReference>
<dbReference type="Gene3D" id="3.30.450.20">
    <property type="entry name" value="PAS domain"/>
    <property type="match status" value="1"/>
</dbReference>
<dbReference type="InterPro" id="IPR003660">
    <property type="entry name" value="HAMP_dom"/>
</dbReference>
<feature type="transmembrane region" description="Helical" evidence="1">
    <location>
        <begin position="354"/>
        <end position="377"/>
    </location>
</feature>
<proteinExistence type="predicted"/>
<sequence length="658" mass="70196">MAGMIREAAPARRAWHGSLRTLLGVVMVALLLTVSGLLIALDYYRARNAAIKAAEIQMGSFDDRLIARMQALSGDTSSVVNLIVSVANSFLAPPSERIADKVTTLRAALSRSPQIDGVYAGYPDGGFFHAVNLSSTDWRTALDAPPGATMAVRILKPNDGGALTSVIFYDGKGNQLLQRTITGWNYDPRQRPWYRAAVGGTGPIATGPYSMATTKSLGMTVSQAHKGNPDIVVGADVVLDRVTHFIASERLTPSAVAFVVGPDKKPIMHSDRAIMRAIAASKSERDFDPASVHDPLLDALRANPPALDTMGTVDVAGRQWVAMGSAVDSAILFAGHIAVIAAPVDELMASARAGLYQGLILSACIVGLAVLGALLLAHLITKSLHQLTNSANRLQELDFTTPIDVPTRVNEIATLGSAMNKARDAIFTFGLYVPKELVRKGMESGEFSGRNARRQEVTAMFTDIYDFTTISEQHPPEEVVNMLSEYFDILNATVNEHRGTIIQFLGDSIFAMWNAPAPDQNHAENACRAALAMKDRLDVFNGRQRSRGLPEFRTRFGIHTGPAVVGSVGANDRLQYTAMGDSINVASRLEGMNKSYSTSILASSAVVSQCHGTIQFLPLGQAKAKGRSTVLDVFEVVGVRQVASAAAKNGAAAPAGGS</sequence>
<dbReference type="EMBL" id="JBHTNF010000002">
    <property type="protein sequence ID" value="MFD1327251.1"/>
    <property type="molecule type" value="Genomic_DNA"/>
</dbReference>
<accession>A0ABW3YU46</accession>
<keyword evidence="1" id="KW-1133">Transmembrane helix</keyword>
<dbReference type="Gene3D" id="6.10.340.10">
    <property type="match status" value="1"/>
</dbReference>
<feature type="transmembrane region" description="Helical" evidence="1">
    <location>
        <begin position="22"/>
        <end position="44"/>
    </location>
</feature>
<dbReference type="InterPro" id="IPR001054">
    <property type="entry name" value="A/G_cyclase"/>
</dbReference>
<dbReference type="CDD" id="cd07302">
    <property type="entry name" value="CHD"/>
    <property type="match status" value="1"/>
</dbReference>
<keyword evidence="1" id="KW-0472">Membrane</keyword>
<dbReference type="PANTHER" id="PTHR43081">
    <property type="entry name" value="ADENYLATE CYCLASE, TERMINAL-DIFFERENTIATION SPECIFIC-RELATED"/>
    <property type="match status" value="1"/>
</dbReference>
<keyword evidence="1" id="KW-0812">Transmembrane</keyword>
<dbReference type="CDD" id="cd06225">
    <property type="entry name" value="HAMP"/>
    <property type="match status" value="1"/>
</dbReference>
<gene>
    <name evidence="4" type="ORF">ACFQ33_05025</name>
</gene>
<dbReference type="Proteomes" id="UP001597173">
    <property type="component" value="Unassembled WGS sequence"/>
</dbReference>
<dbReference type="Gene3D" id="3.30.70.1230">
    <property type="entry name" value="Nucleotide cyclase"/>
    <property type="match status" value="1"/>
</dbReference>
<dbReference type="PANTHER" id="PTHR43081:SF1">
    <property type="entry name" value="ADENYLATE CYCLASE, TERMINAL-DIFFERENTIATION SPECIFIC"/>
    <property type="match status" value="1"/>
</dbReference>
<evidence type="ECO:0000256" key="1">
    <source>
        <dbReference type="SAM" id="Phobius"/>
    </source>
</evidence>
<dbReference type="Pfam" id="PF00211">
    <property type="entry name" value="Guanylate_cyc"/>
    <property type="match status" value="1"/>
</dbReference>
<evidence type="ECO:0000259" key="2">
    <source>
        <dbReference type="PROSITE" id="PS50125"/>
    </source>
</evidence>
<dbReference type="PROSITE" id="PS50125">
    <property type="entry name" value="GUANYLATE_CYCLASE_2"/>
    <property type="match status" value="1"/>
</dbReference>
<evidence type="ECO:0000313" key="4">
    <source>
        <dbReference type="EMBL" id="MFD1327251.1"/>
    </source>
</evidence>
<dbReference type="SUPFAM" id="SSF103190">
    <property type="entry name" value="Sensory domain-like"/>
    <property type="match status" value="1"/>
</dbReference>
<dbReference type="InterPro" id="IPR050697">
    <property type="entry name" value="Adenylyl/Guanylyl_Cyclase_3/4"/>
</dbReference>
<evidence type="ECO:0000259" key="3">
    <source>
        <dbReference type="PROSITE" id="PS50885"/>
    </source>
</evidence>
<evidence type="ECO:0000313" key="5">
    <source>
        <dbReference type="Proteomes" id="UP001597173"/>
    </source>
</evidence>
<keyword evidence="5" id="KW-1185">Reference proteome</keyword>
<dbReference type="SMART" id="SM00304">
    <property type="entry name" value="HAMP"/>
    <property type="match status" value="1"/>
</dbReference>
<dbReference type="InterPro" id="IPR029787">
    <property type="entry name" value="Nucleotide_cyclase"/>
</dbReference>
<name>A0ABW3YU46_MYCRA</name>
<feature type="domain" description="Guanylate cyclase" evidence="2">
    <location>
        <begin position="458"/>
        <end position="590"/>
    </location>
</feature>
<dbReference type="Pfam" id="PF00672">
    <property type="entry name" value="HAMP"/>
    <property type="match status" value="1"/>
</dbReference>
<feature type="domain" description="HAMP" evidence="3">
    <location>
        <begin position="378"/>
        <end position="431"/>
    </location>
</feature>
<protein>
    <submittedName>
        <fullName evidence="4">Adenylate/guanylate cyclase domain-containing protein</fullName>
    </submittedName>
</protein>
<dbReference type="InterPro" id="IPR029151">
    <property type="entry name" value="Sensor-like_sf"/>
</dbReference>